<evidence type="ECO:0000313" key="2">
    <source>
        <dbReference type="Proteomes" id="UP000249739"/>
    </source>
</evidence>
<dbReference type="Proteomes" id="UP000249739">
    <property type="component" value="Unassembled WGS sequence"/>
</dbReference>
<sequence length="220" mass="25140">MTDILDLVQTVEKRIKEKGVNWAFTAHDFADCGPARKIIGVFHQLVREEFIRHATRTVYYYPDYHPMIGICSPSSGKVLKAIERWTGERIWPTGASAANMTGMCTQVPAKPIYVTTGKPRNITFLESGYTIQLQEMTMPRTLKRPIAYLVLAGIDNLGPRIVDQRKIDIAAKHLTPEDKMDIEENLSHIQDPWLSDIARQLIAWEKPSWVRDPDDPFYSN</sequence>
<dbReference type="Pfam" id="PF19570">
    <property type="entry name" value="DUF6088"/>
    <property type="match status" value="1"/>
</dbReference>
<organism evidence="1 2">
    <name type="scientific">Micavibrio aeruginosavorus</name>
    <dbReference type="NCBI Taxonomy" id="349221"/>
    <lineage>
        <taxon>Bacteria</taxon>
        <taxon>Pseudomonadati</taxon>
        <taxon>Bdellovibrionota</taxon>
        <taxon>Bdellovibrionia</taxon>
        <taxon>Bdellovibrionales</taxon>
        <taxon>Pseudobdellovibrionaceae</taxon>
        <taxon>Micavibrio</taxon>
    </lineage>
</organism>
<name>A0A2W5FRQ5_9BACT</name>
<evidence type="ECO:0000313" key="1">
    <source>
        <dbReference type="EMBL" id="PZP56507.1"/>
    </source>
</evidence>
<comment type="caution">
    <text evidence="1">The sequence shown here is derived from an EMBL/GenBank/DDBJ whole genome shotgun (WGS) entry which is preliminary data.</text>
</comment>
<dbReference type="InterPro" id="IPR045738">
    <property type="entry name" value="DUF6088"/>
</dbReference>
<protein>
    <submittedName>
        <fullName evidence="1">Uncharacterized protein</fullName>
    </submittedName>
</protein>
<proteinExistence type="predicted"/>
<dbReference type="AlphaFoldDB" id="A0A2W5FRQ5"/>
<accession>A0A2W5FRQ5</accession>
<dbReference type="EMBL" id="QFOT01000023">
    <property type="protein sequence ID" value="PZP56507.1"/>
    <property type="molecule type" value="Genomic_DNA"/>
</dbReference>
<reference evidence="1 2" key="1">
    <citation type="submission" date="2017-08" db="EMBL/GenBank/DDBJ databases">
        <title>Infants hospitalized years apart are colonized by the same room-sourced microbial strains.</title>
        <authorList>
            <person name="Brooks B."/>
            <person name="Olm M.R."/>
            <person name="Firek B.A."/>
            <person name="Baker R."/>
            <person name="Thomas B.C."/>
            <person name="Morowitz M.J."/>
            <person name="Banfield J.F."/>
        </authorList>
    </citation>
    <scope>NUCLEOTIDE SEQUENCE [LARGE SCALE GENOMIC DNA]</scope>
    <source>
        <strain evidence="1">S2_006_000_R2_64</strain>
    </source>
</reference>
<gene>
    <name evidence="1" type="ORF">DI586_03410</name>
</gene>